<name>A0A5J4Z1G3_PORPP</name>
<dbReference type="OMA" id="CFRVVIT"/>
<dbReference type="InterPro" id="IPR004838">
    <property type="entry name" value="NHTrfase_class1_PyrdxlP-BS"/>
</dbReference>
<evidence type="ECO:0000313" key="10">
    <source>
        <dbReference type="EMBL" id="KAA8496774.1"/>
    </source>
</evidence>
<feature type="domain" description="Aminotransferase class I/classII large" evidence="9">
    <location>
        <begin position="103"/>
        <end position="467"/>
    </location>
</feature>
<feature type="modified residue" description="N6-(pyridoxal phosphate)lysine" evidence="7">
    <location>
        <position position="310"/>
    </location>
</feature>
<evidence type="ECO:0000256" key="3">
    <source>
        <dbReference type="ARBA" id="ARBA00022576"/>
    </source>
</evidence>
<feature type="region of interest" description="Disordered" evidence="8">
    <location>
        <begin position="15"/>
        <end position="40"/>
    </location>
</feature>
<dbReference type="OrthoDB" id="7042322at2759"/>
<evidence type="ECO:0000256" key="6">
    <source>
        <dbReference type="PIRNR" id="PIRNR000517"/>
    </source>
</evidence>
<comment type="cofactor">
    <cofactor evidence="1 6 7">
        <name>pyridoxal 5'-phosphate</name>
        <dbReference type="ChEBI" id="CHEBI:597326"/>
    </cofactor>
</comment>
<keyword evidence="4 10" id="KW-0808">Transferase</keyword>
<evidence type="ECO:0000256" key="7">
    <source>
        <dbReference type="PIRSR" id="PIRSR000517-1"/>
    </source>
</evidence>
<protein>
    <submittedName>
        <fullName evidence="10">Tyrosine aminotransferase</fullName>
    </submittedName>
</protein>
<proteinExistence type="inferred from homology"/>
<dbReference type="PIRSF" id="PIRSF000517">
    <property type="entry name" value="Tyr_transaminase"/>
    <property type="match status" value="1"/>
</dbReference>
<dbReference type="AlphaFoldDB" id="A0A5J4Z1G3"/>
<dbReference type="CDD" id="cd00609">
    <property type="entry name" value="AAT_like"/>
    <property type="match status" value="1"/>
</dbReference>
<evidence type="ECO:0000256" key="2">
    <source>
        <dbReference type="ARBA" id="ARBA00007441"/>
    </source>
</evidence>
<keyword evidence="11" id="KW-1185">Reference proteome</keyword>
<evidence type="ECO:0000256" key="4">
    <source>
        <dbReference type="ARBA" id="ARBA00022679"/>
    </source>
</evidence>
<dbReference type="Gene3D" id="3.90.1150.10">
    <property type="entry name" value="Aspartate Aminotransferase, domain 1"/>
    <property type="match status" value="1"/>
</dbReference>
<dbReference type="InterPro" id="IPR015424">
    <property type="entry name" value="PyrdxlP-dep_Trfase"/>
</dbReference>
<evidence type="ECO:0000256" key="8">
    <source>
        <dbReference type="SAM" id="MobiDB-lite"/>
    </source>
</evidence>
<comment type="caution">
    <text evidence="10">The sequence shown here is derived from an EMBL/GenBank/DDBJ whole genome shotgun (WGS) entry which is preliminary data.</text>
</comment>
<dbReference type="PRINTS" id="PR00753">
    <property type="entry name" value="ACCSYNTHASE"/>
</dbReference>
<comment type="similarity">
    <text evidence="2 6">Belongs to the class-I pyridoxal-phosphate-dependent aminotransferase family.</text>
</comment>
<dbReference type="Gene3D" id="3.40.640.10">
    <property type="entry name" value="Type I PLP-dependent aspartate aminotransferase-like (Major domain)"/>
    <property type="match status" value="1"/>
</dbReference>
<dbReference type="InterPro" id="IPR005958">
    <property type="entry name" value="TyrNic_aminoTrfase"/>
</dbReference>
<dbReference type="InterPro" id="IPR015421">
    <property type="entry name" value="PyrdxlP-dep_Trfase_major"/>
</dbReference>
<dbReference type="GO" id="GO:0030170">
    <property type="term" value="F:pyridoxal phosphate binding"/>
    <property type="evidence" value="ECO:0007669"/>
    <property type="project" value="InterPro"/>
</dbReference>
<organism evidence="10 11">
    <name type="scientific">Porphyridium purpureum</name>
    <name type="common">Red alga</name>
    <name type="synonym">Porphyridium cruentum</name>
    <dbReference type="NCBI Taxonomy" id="35688"/>
    <lineage>
        <taxon>Eukaryota</taxon>
        <taxon>Rhodophyta</taxon>
        <taxon>Bangiophyceae</taxon>
        <taxon>Porphyridiales</taxon>
        <taxon>Porphyridiaceae</taxon>
        <taxon>Porphyridium</taxon>
    </lineage>
</organism>
<accession>A0A5J4Z1G3</accession>
<dbReference type="PANTHER" id="PTHR45744:SF2">
    <property type="entry name" value="TYROSINE AMINOTRANSFERASE"/>
    <property type="match status" value="1"/>
</dbReference>
<keyword evidence="5 6" id="KW-0663">Pyridoxal phosphate</keyword>
<dbReference type="EMBL" id="VRMN01000002">
    <property type="protein sequence ID" value="KAA8496774.1"/>
    <property type="molecule type" value="Genomic_DNA"/>
</dbReference>
<evidence type="ECO:0000256" key="1">
    <source>
        <dbReference type="ARBA" id="ARBA00001933"/>
    </source>
</evidence>
<dbReference type="PANTHER" id="PTHR45744">
    <property type="entry name" value="TYROSINE AMINOTRANSFERASE"/>
    <property type="match status" value="1"/>
</dbReference>
<keyword evidence="3 10" id="KW-0032">Aminotransferase</keyword>
<dbReference type="InterPro" id="IPR004839">
    <property type="entry name" value="Aminotransferase_I/II_large"/>
</dbReference>
<dbReference type="NCBIfam" id="TIGR01265">
    <property type="entry name" value="tyr_nico_aTase"/>
    <property type="match status" value="1"/>
</dbReference>
<dbReference type="Pfam" id="PF00155">
    <property type="entry name" value="Aminotran_1_2"/>
    <property type="match status" value="1"/>
</dbReference>
<evidence type="ECO:0000313" key="11">
    <source>
        <dbReference type="Proteomes" id="UP000324585"/>
    </source>
</evidence>
<evidence type="ECO:0000256" key="5">
    <source>
        <dbReference type="ARBA" id="ARBA00022898"/>
    </source>
</evidence>
<dbReference type="PROSITE" id="PS00105">
    <property type="entry name" value="AA_TRANSFER_CLASS_1"/>
    <property type="match status" value="1"/>
</dbReference>
<dbReference type="GO" id="GO:0004838">
    <property type="term" value="F:L-tyrosine-2-oxoglutarate transaminase activity"/>
    <property type="evidence" value="ECO:0007669"/>
    <property type="project" value="TreeGrafter"/>
</dbReference>
<sequence length="476" mass="51389">MTAAFGAGIANLAAPSRARSPPRVRPARAAAKMRPHDAAAEKTAARVTMILENKSSDSVSGTAASVHRSWEHVKGSKRAENTVNPIRRLVQGIDVKPNPALAKIDLSIGDPTVYGNLKPPREAEEALAQLVLGGTVNGYPPSMGVLESRRAVAEFFSTPLAPLEARDVYLTAGGSGALELALGAVADPGDNVLVPQPGFPLFMTTAGNLGIECKRYLIDPDRQWEANLDSIRAAVDDRTRAVVLNNPSNPCGSVWSAEHVQKVVELAAELKLVVLADEIYADMVFPPNTFVSAAEASRDAPVLVLGGISKRYVVPGWRLGWVLVHDRHNILEHAGMRNALNMLTMRMLIPSMLVQAVLPTLMDRSSVSVQQNVNSLLSTLQANAMLCVQRLGRAPALQPLEPGGALYLMVRIDLDRLGFRDDMEFTKALYAEQAVFVLPGQCFEAPGFVRIVFAAPREVLSEAMDRIQQFCEAHSS</sequence>
<dbReference type="Proteomes" id="UP000324585">
    <property type="component" value="Unassembled WGS sequence"/>
</dbReference>
<evidence type="ECO:0000259" key="9">
    <source>
        <dbReference type="Pfam" id="PF00155"/>
    </source>
</evidence>
<dbReference type="SUPFAM" id="SSF53383">
    <property type="entry name" value="PLP-dependent transferases"/>
    <property type="match status" value="1"/>
</dbReference>
<gene>
    <name evidence="10" type="ORF">FVE85_0503</name>
</gene>
<dbReference type="GO" id="GO:0006572">
    <property type="term" value="P:L-tyrosine catabolic process"/>
    <property type="evidence" value="ECO:0007669"/>
    <property type="project" value="TreeGrafter"/>
</dbReference>
<dbReference type="InterPro" id="IPR015422">
    <property type="entry name" value="PyrdxlP-dep_Trfase_small"/>
</dbReference>
<reference evidence="11" key="1">
    <citation type="journal article" date="2019" name="Nat. Commun.">
        <title>Expansion of phycobilisome linker gene families in mesophilic red algae.</title>
        <authorList>
            <person name="Lee J."/>
            <person name="Kim D."/>
            <person name="Bhattacharya D."/>
            <person name="Yoon H.S."/>
        </authorList>
    </citation>
    <scope>NUCLEOTIDE SEQUENCE [LARGE SCALE GENOMIC DNA]</scope>
    <source>
        <strain evidence="11">CCMP 1328</strain>
    </source>
</reference>